<protein>
    <submittedName>
        <fullName evidence="3">Pr6Pr family membrane protein</fullName>
    </submittedName>
</protein>
<feature type="transmembrane region" description="Helical" evidence="2">
    <location>
        <begin position="97"/>
        <end position="120"/>
    </location>
</feature>
<accession>A0A927L842</accession>
<organism evidence="3 4">
    <name type="scientific">Streptomyces caniscabiei</name>
    <dbReference type="NCBI Taxonomy" id="2746961"/>
    <lineage>
        <taxon>Bacteria</taxon>
        <taxon>Bacillati</taxon>
        <taxon>Actinomycetota</taxon>
        <taxon>Actinomycetes</taxon>
        <taxon>Kitasatosporales</taxon>
        <taxon>Streptomycetaceae</taxon>
        <taxon>Streptomyces</taxon>
    </lineage>
</organism>
<feature type="transmembrane region" description="Helical" evidence="2">
    <location>
        <begin position="45"/>
        <end position="61"/>
    </location>
</feature>
<feature type="compositionally biased region" description="Basic and acidic residues" evidence="1">
    <location>
        <begin position="251"/>
        <end position="266"/>
    </location>
</feature>
<reference evidence="3" key="1">
    <citation type="submission" date="2020-09" db="EMBL/GenBank/DDBJ databases">
        <title>Streptomyces canutascabiei sp. nov., which causes potato common scab and is distributed across the world.</title>
        <authorList>
            <person name="Nguyen H.P."/>
            <person name="Weisberg A.J."/>
            <person name="Chang J.H."/>
            <person name="Clarke C.R."/>
        </authorList>
    </citation>
    <scope>NUCLEOTIDE SEQUENCE</scope>
    <source>
        <strain evidence="3">ID-01-6.2a</strain>
    </source>
</reference>
<name>A0A927L842_9ACTN</name>
<dbReference type="EMBL" id="JACYXT010000009">
    <property type="protein sequence ID" value="MBD9725784.1"/>
    <property type="molecule type" value="Genomic_DNA"/>
</dbReference>
<dbReference type="NCBIfam" id="NF038065">
    <property type="entry name" value="Pr6Pr"/>
    <property type="match status" value="1"/>
</dbReference>
<evidence type="ECO:0000256" key="1">
    <source>
        <dbReference type="SAM" id="MobiDB-lite"/>
    </source>
</evidence>
<feature type="compositionally biased region" description="Polar residues" evidence="1">
    <location>
        <begin position="267"/>
        <end position="277"/>
    </location>
</feature>
<dbReference type="InterPro" id="IPR049713">
    <property type="entry name" value="Pr6Pr-like"/>
</dbReference>
<dbReference type="RefSeq" id="WP_192362485.1">
    <property type="nucleotide sequence ID" value="NZ_CP119182.1"/>
</dbReference>
<feature type="transmembrane region" description="Helical" evidence="2">
    <location>
        <begin position="67"/>
        <end position="85"/>
    </location>
</feature>
<comment type="caution">
    <text evidence="3">The sequence shown here is derived from an EMBL/GenBank/DDBJ whole genome shotgun (WGS) entry which is preliminary data.</text>
</comment>
<proteinExistence type="predicted"/>
<evidence type="ECO:0000313" key="4">
    <source>
        <dbReference type="Proteomes" id="UP000661025"/>
    </source>
</evidence>
<dbReference type="Proteomes" id="UP000661025">
    <property type="component" value="Unassembled WGS sequence"/>
</dbReference>
<evidence type="ECO:0000313" key="3">
    <source>
        <dbReference type="EMBL" id="MBD9725784.1"/>
    </source>
</evidence>
<gene>
    <name evidence="3" type="ORF">IHE70_21650</name>
</gene>
<feature type="transmembrane region" description="Helical" evidence="2">
    <location>
        <begin position="217"/>
        <end position="242"/>
    </location>
</feature>
<keyword evidence="2" id="KW-1133">Transmembrane helix</keyword>
<keyword evidence="2" id="KW-0812">Transmembrane</keyword>
<feature type="transmembrane region" description="Helical" evidence="2">
    <location>
        <begin position="12"/>
        <end position="33"/>
    </location>
</feature>
<feature type="transmembrane region" description="Helical" evidence="2">
    <location>
        <begin position="140"/>
        <end position="165"/>
    </location>
</feature>
<dbReference type="GeneID" id="79931705"/>
<keyword evidence="2" id="KW-0472">Membrane</keyword>
<evidence type="ECO:0000256" key="2">
    <source>
        <dbReference type="SAM" id="Phobius"/>
    </source>
</evidence>
<feature type="transmembrane region" description="Helical" evidence="2">
    <location>
        <begin position="177"/>
        <end position="197"/>
    </location>
</feature>
<dbReference type="AlphaFoldDB" id="A0A927L842"/>
<sequence>MTAPIPRDIPDLPAISGIPAPVTSVVPATAVVAPTRRPLAGTYRALVALAAAAAVVIEMVLGSPLRAFSHFSVQSTALVALVLAVSARRAWSARRPLPSAVTGGTVLYAVITASVYHLLLTNDPATFAMTMTPTGAPVTPTGWLALTNLAFHTVIPLAVAADWLLLTRPSPPRLIQAAAWLLYPLVYLASTLGRAALVTTDWPAPYLYPFLDVDRHGYKAVLGNALLLGLAFCAVALLLVVIDHLRPDPVHPRRGRSDRPDRHPENRISSPATGGLK</sequence>
<feature type="region of interest" description="Disordered" evidence="1">
    <location>
        <begin position="251"/>
        <end position="277"/>
    </location>
</feature>